<accession>A0AAV9KLA4</accession>
<dbReference type="Proteomes" id="UP001311915">
    <property type="component" value="Unassembled WGS sequence"/>
</dbReference>
<evidence type="ECO:0000313" key="1">
    <source>
        <dbReference type="EMBL" id="KAK4713385.1"/>
    </source>
</evidence>
<proteinExistence type="predicted"/>
<dbReference type="AlphaFoldDB" id="A0AAV9KLA4"/>
<evidence type="ECO:0000313" key="2">
    <source>
        <dbReference type="Proteomes" id="UP001311915"/>
    </source>
</evidence>
<gene>
    <name evidence="1" type="ORF">R3W88_019292</name>
</gene>
<comment type="caution">
    <text evidence="1">The sequence shown here is derived from an EMBL/GenBank/DDBJ whole genome shotgun (WGS) entry which is preliminary data.</text>
</comment>
<name>A0AAV9KLA4_9SOLN</name>
<dbReference type="EMBL" id="JAWPEI010000010">
    <property type="protein sequence ID" value="KAK4713385.1"/>
    <property type="molecule type" value="Genomic_DNA"/>
</dbReference>
<sequence>MKRPYPFVNEVSLVESLTSIEIFDSVFFPYGSFFSVKTIVVWMFLTKIIFSYKCVLCSAAMKLLIQTLFNDPADEVSPLYGYSHLINTQFVDLSLHEVLLYFWSSSYIYSLLPFFCWMDV</sequence>
<organism evidence="1 2">
    <name type="scientific">Solanum pinnatisectum</name>
    <name type="common">tansyleaf nightshade</name>
    <dbReference type="NCBI Taxonomy" id="50273"/>
    <lineage>
        <taxon>Eukaryota</taxon>
        <taxon>Viridiplantae</taxon>
        <taxon>Streptophyta</taxon>
        <taxon>Embryophyta</taxon>
        <taxon>Tracheophyta</taxon>
        <taxon>Spermatophyta</taxon>
        <taxon>Magnoliopsida</taxon>
        <taxon>eudicotyledons</taxon>
        <taxon>Gunneridae</taxon>
        <taxon>Pentapetalae</taxon>
        <taxon>asterids</taxon>
        <taxon>lamiids</taxon>
        <taxon>Solanales</taxon>
        <taxon>Solanaceae</taxon>
        <taxon>Solanoideae</taxon>
        <taxon>Solaneae</taxon>
        <taxon>Solanum</taxon>
    </lineage>
</organism>
<reference evidence="1 2" key="1">
    <citation type="submission" date="2023-10" db="EMBL/GenBank/DDBJ databases">
        <title>Genome-Wide Identification Analysis in wild type Solanum Pinnatisectum Reveals Some Genes Defensing Phytophthora Infestans.</title>
        <authorList>
            <person name="Sun C."/>
        </authorList>
    </citation>
    <scope>NUCLEOTIDE SEQUENCE [LARGE SCALE GENOMIC DNA]</scope>
    <source>
        <strain evidence="1">LQN</strain>
        <tissue evidence="1">Leaf</tissue>
    </source>
</reference>
<protein>
    <submittedName>
        <fullName evidence="1">Uncharacterized protein</fullName>
    </submittedName>
</protein>
<keyword evidence="2" id="KW-1185">Reference proteome</keyword>